<dbReference type="Gene3D" id="2.130.10.10">
    <property type="entry name" value="YVTN repeat-like/Quinoprotein amine dehydrogenase"/>
    <property type="match status" value="1"/>
</dbReference>
<sequence length="442" mass="49997">MRKALFVIGILSTALWSNPTLHTQFPTIDREGDNLADPNLAWQIQQRITPEIDGQNIFSILHHSDGKSVIIGTTDFSIYRISLLDGSLIWKVETKIKYQREWDGTKIYDVSPDGISFLSFGQTDNDLQSSERFLVIRSSNNGSITKKFSSEFSLFYSVTADIDYRYPGDESKKNREEAGLSPNWIMTIDNAKYIDGGKRILVSYKHNMDGPNFYDRRLVIYDSTSGKKINEFQLTADPDSADWTQPAGFETAHHQFPYQYVNKRNTIIYGNAHGRIHEINESIMVQNSNIPLVEEKKAGSIVYIPLSTSPDLEIKDRQTIRSVTISPDGKMLYCSAGIEGGYIQVYGYNLETKKEMFRSTFFDAGELITPSNDILVIGGLFSSGKFNIVDTKKGILLFASNENDKYIHPHIFSVNPKLREVLALSSTRELLILRPQGAVTPW</sequence>
<name>A0ABY2NMS7_9LEPT</name>
<dbReference type="RefSeq" id="WP_135659493.1">
    <property type="nucleotide sequence ID" value="NZ_RQHF01000028.1"/>
</dbReference>
<dbReference type="SUPFAM" id="SSF50998">
    <property type="entry name" value="Quinoprotein alcohol dehydrogenase-like"/>
    <property type="match status" value="1"/>
</dbReference>
<protein>
    <recommendedName>
        <fullName evidence="3">WD40 repeat domain-containing protein</fullName>
    </recommendedName>
</protein>
<reference evidence="2" key="1">
    <citation type="journal article" date="2019" name="PLoS Negl. Trop. Dis.">
        <title>Revisiting the worldwide diversity of Leptospira species in the environment.</title>
        <authorList>
            <person name="Vincent A.T."/>
            <person name="Schiettekatte O."/>
            <person name="Bourhy P."/>
            <person name="Veyrier F.J."/>
            <person name="Picardeau M."/>
        </authorList>
    </citation>
    <scope>NUCLEOTIDE SEQUENCE [LARGE SCALE GENOMIC DNA]</scope>
    <source>
        <strain evidence="2">201601955</strain>
    </source>
</reference>
<evidence type="ECO:0008006" key="3">
    <source>
        <dbReference type="Google" id="ProtNLM"/>
    </source>
</evidence>
<accession>A0ABY2NMS7</accession>
<organism evidence="1 2">
    <name type="scientific">Leptospira vanthielii</name>
    <dbReference type="NCBI Taxonomy" id="293085"/>
    <lineage>
        <taxon>Bacteria</taxon>
        <taxon>Pseudomonadati</taxon>
        <taxon>Spirochaetota</taxon>
        <taxon>Spirochaetia</taxon>
        <taxon>Leptospirales</taxon>
        <taxon>Leptospiraceae</taxon>
        <taxon>Leptospira</taxon>
    </lineage>
</organism>
<dbReference type="InterPro" id="IPR015943">
    <property type="entry name" value="WD40/YVTN_repeat-like_dom_sf"/>
</dbReference>
<evidence type="ECO:0000313" key="2">
    <source>
        <dbReference type="Proteomes" id="UP000298112"/>
    </source>
</evidence>
<dbReference type="EMBL" id="RQHF01000028">
    <property type="protein sequence ID" value="TGM52506.1"/>
    <property type="molecule type" value="Genomic_DNA"/>
</dbReference>
<keyword evidence="2" id="KW-1185">Reference proteome</keyword>
<gene>
    <name evidence="1" type="ORF">EHQ95_12675</name>
</gene>
<evidence type="ECO:0000313" key="1">
    <source>
        <dbReference type="EMBL" id="TGM52506.1"/>
    </source>
</evidence>
<dbReference type="InterPro" id="IPR011047">
    <property type="entry name" value="Quinoprotein_ADH-like_sf"/>
</dbReference>
<dbReference type="Proteomes" id="UP000298112">
    <property type="component" value="Unassembled WGS sequence"/>
</dbReference>
<comment type="caution">
    <text evidence="1">The sequence shown here is derived from an EMBL/GenBank/DDBJ whole genome shotgun (WGS) entry which is preliminary data.</text>
</comment>
<proteinExistence type="predicted"/>